<dbReference type="EMBL" id="CAUYUJ010014949">
    <property type="protein sequence ID" value="CAK0848037.1"/>
    <property type="molecule type" value="Genomic_DNA"/>
</dbReference>
<feature type="compositionally biased region" description="Gly residues" evidence="1">
    <location>
        <begin position="107"/>
        <end position="127"/>
    </location>
</feature>
<feature type="compositionally biased region" description="Gly residues" evidence="1">
    <location>
        <begin position="138"/>
        <end position="147"/>
    </location>
</feature>
<protein>
    <submittedName>
        <fullName evidence="2">Uncharacterized protein</fullName>
    </submittedName>
</protein>
<dbReference type="Proteomes" id="UP001189429">
    <property type="component" value="Unassembled WGS sequence"/>
</dbReference>
<accession>A0ABN9TQL9</accession>
<gene>
    <name evidence="2" type="ORF">PCOR1329_LOCUS41092</name>
</gene>
<organism evidence="2 3">
    <name type="scientific">Prorocentrum cordatum</name>
    <dbReference type="NCBI Taxonomy" id="2364126"/>
    <lineage>
        <taxon>Eukaryota</taxon>
        <taxon>Sar</taxon>
        <taxon>Alveolata</taxon>
        <taxon>Dinophyceae</taxon>
        <taxon>Prorocentrales</taxon>
        <taxon>Prorocentraceae</taxon>
        <taxon>Prorocentrum</taxon>
    </lineage>
</organism>
<evidence type="ECO:0000256" key="1">
    <source>
        <dbReference type="SAM" id="MobiDB-lite"/>
    </source>
</evidence>
<feature type="compositionally biased region" description="Basic residues" evidence="1">
    <location>
        <begin position="148"/>
        <end position="159"/>
    </location>
</feature>
<evidence type="ECO:0000313" key="2">
    <source>
        <dbReference type="EMBL" id="CAK0848037.1"/>
    </source>
</evidence>
<keyword evidence="3" id="KW-1185">Reference proteome</keyword>
<comment type="caution">
    <text evidence="2">The sequence shown here is derived from an EMBL/GenBank/DDBJ whole genome shotgun (WGS) entry which is preliminary data.</text>
</comment>
<feature type="compositionally biased region" description="Acidic residues" evidence="1">
    <location>
        <begin position="58"/>
        <end position="69"/>
    </location>
</feature>
<name>A0ABN9TQL9_9DINO</name>
<reference evidence="2" key="1">
    <citation type="submission" date="2023-10" db="EMBL/GenBank/DDBJ databases">
        <authorList>
            <person name="Chen Y."/>
            <person name="Shah S."/>
            <person name="Dougan E. K."/>
            <person name="Thang M."/>
            <person name="Chan C."/>
        </authorList>
    </citation>
    <scope>NUCLEOTIDE SEQUENCE [LARGE SCALE GENOMIC DNA]</scope>
</reference>
<proteinExistence type="predicted"/>
<sequence length="159" mass="16129">MSLSRALSSAAAAAPSSPLGWWHECTCRPAAVEQGQGRLSFVEPEDAEQGQGHLSFVEPEDAEELDDLDGGPAEHAHASFLHSSSIQGLCPAGAGEVAQGRPALEPAGGGGRAGGPARGRGGPGRLGEGPVEEAPGRWRGGGGGLRGGGRRLRARLRGR</sequence>
<feature type="region of interest" description="Disordered" evidence="1">
    <location>
        <begin position="43"/>
        <end position="159"/>
    </location>
</feature>
<evidence type="ECO:0000313" key="3">
    <source>
        <dbReference type="Proteomes" id="UP001189429"/>
    </source>
</evidence>